<evidence type="ECO:0000256" key="6">
    <source>
        <dbReference type="ARBA" id="ARBA00022559"/>
    </source>
</evidence>
<dbReference type="GO" id="GO:0020037">
    <property type="term" value="F:heme binding"/>
    <property type="evidence" value="ECO:0007669"/>
    <property type="project" value="InterPro"/>
</dbReference>
<evidence type="ECO:0000256" key="10">
    <source>
        <dbReference type="ARBA" id="ARBA00023002"/>
    </source>
</evidence>
<evidence type="ECO:0000256" key="14">
    <source>
        <dbReference type="ARBA" id="ARBA00040313"/>
    </source>
</evidence>
<feature type="compositionally biased region" description="Polar residues" evidence="16">
    <location>
        <begin position="1"/>
        <end position="12"/>
    </location>
</feature>
<comment type="caution">
    <text evidence="18">The sequence shown here is derived from an EMBL/GenBank/DDBJ whole genome shotgun (WGS) entry which is preliminary data.</text>
</comment>
<keyword evidence="11" id="KW-0408">Iron</keyword>
<evidence type="ECO:0000256" key="4">
    <source>
        <dbReference type="ARBA" id="ARBA00006873"/>
    </source>
</evidence>
<feature type="domain" description="Plant heme peroxidase family profile" evidence="17">
    <location>
        <begin position="117"/>
        <end position="384"/>
    </location>
</feature>
<feature type="region of interest" description="Disordered" evidence="16">
    <location>
        <begin position="220"/>
        <end position="243"/>
    </location>
</feature>
<dbReference type="InterPro" id="IPR002207">
    <property type="entry name" value="Peroxidase_I"/>
</dbReference>
<reference evidence="18" key="1">
    <citation type="submission" date="2020-10" db="EMBL/GenBank/DDBJ databases">
        <title>Unveiling of a novel bifunctional photoreceptor, Dualchrome1, isolated from a cosmopolitan green alga.</title>
        <authorList>
            <person name="Suzuki S."/>
            <person name="Kawachi M."/>
        </authorList>
    </citation>
    <scope>NUCLEOTIDE SEQUENCE</scope>
    <source>
        <strain evidence="18">NIES 2893</strain>
    </source>
</reference>
<dbReference type="InterPro" id="IPR044831">
    <property type="entry name" value="Ccp1-like"/>
</dbReference>
<proteinExistence type="inferred from homology"/>
<accession>A0A830I1Z3</accession>
<dbReference type="EC" id="1.11.1.11" evidence="5"/>
<evidence type="ECO:0000256" key="3">
    <source>
        <dbReference type="ARBA" id="ARBA00004569"/>
    </source>
</evidence>
<evidence type="ECO:0000256" key="12">
    <source>
        <dbReference type="ARBA" id="ARBA00023128"/>
    </source>
</evidence>
<dbReference type="PRINTS" id="PR00458">
    <property type="entry name" value="PEROXIDASE"/>
</dbReference>
<gene>
    <name evidence="18" type="ORF">PPROV_001050900</name>
</gene>
<keyword evidence="9" id="KW-0809">Transit peptide</keyword>
<name>A0A830I1Z3_9CHLO</name>
<dbReference type="Gene3D" id="1.10.520.10">
    <property type="match status" value="1"/>
</dbReference>
<feature type="region of interest" description="Disordered" evidence="16">
    <location>
        <begin position="1"/>
        <end position="38"/>
    </location>
</feature>
<dbReference type="PANTHER" id="PTHR31356">
    <property type="entry name" value="THYLAKOID LUMENAL 29 KDA PROTEIN, CHLOROPLASTIC-RELATED"/>
    <property type="match status" value="1"/>
</dbReference>
<dbReference type="AlphaFoldDB" id="A0A830I1Z3"/>
<keyword evidence="6 18" id="KW-0575">Peroxidase</keyword>
<dbReference type="GO" id="GO:0034599">
    <property type="term" value="P:cellular response to oxidative stress"/>
    <property type="evidence" value="ECO:0007669"/>
    <property type="project" value="InterPro"/>
</dbReference>
<dbReference type="Pfam" id="PF00141">
    <property type="entry name" value="peroxidase"/>
    <property type="match status" value="1"/>
</dbReference>
<evidence type="ECO:0000256" key="5">
    <source>
        <dbReference type="ARBA" id="ARBA00012940"/>
    </source>
</evidence>
<evidence type="ECO:0000256" key="11">
    <source>
        <dbReference type="ARBA" id="ARBA00023004"/>
    </source>
</evidence>
<protein>
    <recommendedName>
        <fullName evidence="14">Cytochrome c peroxidase, mitochondrial</fullName>
        <ecNumber evidence="5">1.11.1.11</ecNumber>
        <ecNumber evidence="13">1.11.1.5</ecNumber>
    </recommendedName>
</protein>
<dbReference type="PROSITE" id="PS00435">
    <property type="entry name" value="PEROXIDASE_1"/>
    <property type="match status" value="1"/>
</dbReference>
<evidence type="ECO:0000256" key="16">
    <source>
        <dbReference type="SAM" id="MobiDB-lite"/>
    </source>
</evidence>
<evidence type="ECO:0000313" key="19">
    <source>
        <dbReference type="Proteomes" id="UP000660262"/>
    </source>
</evidence>
<dbReference type="PRINTS" id="PR00459">
    <property type="entry name" value="ASPEROXIDASE"/>
</dbReference>
<dbReference type="EMBL" id="BNJQ01000036">
    <property type="protein sequence ID" value="GHP11781.1"/>
    <property type="molecule type" value="Genomic_DNA"/>
</dbReference>
<evidence type="ECO:0000256" key="7">
    <source>
        <dbReference type="ARBA" id="ARBA00022617"/>
    </source>
</evidence>
<keyword evidence="19" id="KW-1185">Reference proteome</keyword>
<keyword evidence="7" id="KW-0349">Heme</keyword>
<dbReference type="Proteomes" id="UP000660262">
    <property type="component" value="Unassembled WGS sequence"/>
</dbReference>
<comment type="subcellular location">
    <subcellularLocation>
        <location evidence="3">Mitochondrion intermembrane space</location>
    </subcellularLocation>
    <subcellularLocation>
        <location evidence="2">Mitochondrion matrix</location>
    </subcellularLocation>
</comment>
<dbReference type="EC" id="1.11.1.5" evidence="13"/>
<evidence type="ECO:0000256" key="15">
    <source>
        <dbReference type="ARBA" id="ARBA00049265"/>
    </source>
</evidence>
<evidence type="ECO:0000259" key="17">
    <source>
        <dbReference type="PROSITE" id="PS50873"/>
    </source>
</evidence>
<dbReference type="InterPro" id="IPR019793">
    <property type="entry name" value="Peroxidases_heam-ligand_BS"/>
</dbReference>
<evidence type="ECO:0000256" key="13">
    <source>
        <dbReference type="ARBA" id="ARBA00039063"/>
    </source>
</evidence>
<comment type="cofactor">
    <cofactor evidence="1">
        <name>heme b</name>
        <dbReference type="ChEBI" id="CHEBI:60344"/>
    </cofactor>
</comment>
<dbReference type="GO" id="GO:0005758">
    <property type="term" value="C:mitochondrial intermembrane space"/>
    <property type="evidence" value="ECO:0007669"/>
    <property type="project" value="UniProtKB-SubCell"/>
</dbReference>
<dbReference type="SUPFAM" id="SSF48113">
    <property type="entry name" value="Heme-dependent peroxidases"/>
    <property type="match status" value="1"/>
</dbReference>
<dbReference type="GO" id="GO:0000302">
    <property type="term" value="P:response to reactive oxygen species"/>
    <property type="evidence" value="ECO:0007669"/>
    <property type="project" value="TreeGrafter"/>
</dbReference>
<dbReference type="GO" id="GO:0004130">
    <property type="term" value="F:cytochrome-c peroxidase activity"/>
    <property type="evidence" value="ECO:0007669"/>
    <property type="project" value="UniProtKB-EC"/>
</dbReference>
<evidence type="ECO:0000256" key="9">
    <source>
        <dbReference type="ARBA" id="ARBA00022946"/>
    </source>
</evidence>
<dbReference type="PROSITE" id="PS00436">
    <property type="entry name" value="PEROXIDASE_2"/>
    <property type="match status" value="1"/>
</dbReference>
<dbReference type="InterPro" id="IPR002016">
    <property type="entry name" value="Haem_peroxidase"/>
</dbReference>
<evidence type="ECO:0000313" key="18">
    <source>
        <dbReference type="EMBL" id="GHP11781.1"/>
    </source>
</evidence>
<sequence length="384" mass="41548">MFAAMSVSTSPLLHTPSCVRARPPSSESSRMLRRSGLASSSLSLGKRVSSASRLSAVSSPSSAHNYDEDSQDMAVGTNMMLDRRQILAAMPLSLGIAVTQTTQPVYAAEDKIPWGDVRKDLAKVISADANRGPTLLRLAWHSSGTYSPKTDVTGGSEKGTIRYAEELAHGANAGLSPAVNKWLAPIHKKYEKQGLQWADLITLGGVVGVAELGGPEIPWRAGRKDAASPDEVPPEGRLPAADKGSFEATNSHLRKEVFYRMGFNDRDIVALSGAHTLGRCHADASGYEGPWTSTPTKMTNGYFVLLEKAKWEPTEVPKTGNKQYNAGELMMLPSDIALTKDKKFAPIVHEYATNQDVFFTDFAKATSKLFELGTVDLYEVNFNA</sequence>
<dbReference type="InterPro" id="IPR019794">
    <property type="entry name" value="Peroxidases_AS"/>
</dbReference>
<dbReference type="PANTHER" id="PTHR31356:SF58">
    <property type="entry name" value="CYTOCHROME C PEROXIDASE, MITOCHONDRIAL"/>
    <property type="match status" value="1"/>
</dbReference>
<comment type="catalytic activity">
    <reaction evidence="15">
        <text>2 Fe(II)-[cytochrome c] + H2O2 + 2 H(+) = 2 Fe(III)-[cytochrome c] + 2 H2O</text>
        <dbReference type="Rhea" id="RHEA:16581"/>
        <dbReference type="Rhea" id="RHEA-COMP:10350"/>
        <dbReference type="Rhea" id="RHEA-COMP:14399"/>
        <dbReference type="ChEBI" id="CHEBI:15377"/>
        <dbReference type="ChEBI" id="CHEBI:15378"/>
        <dbReference type="ChEBI" id="CHEBI:16240"/>
        <dbReference type="ChEBI" id="CHEBI:29033"/>
        <dbReference type="ChEBI" id="CHEBI:29034"/>
        <dbReference type="EC" id="1.11.1.5"/>
    </reaction>
</comment>
<keyword evidence="12" id="KW-0496">Mitochondrion</keyword>
<dbReference type="InterPro" id="IPR010255">
    <property type="entry name" value="Haem_peroxidase_sf"/>
</dbReference>
<dbReference type="Gene3D" id="1.10.420.10">
    <property type="entry name" value="Peroxidase, domain 2"/>
    <property type="match status" value="1"/>
</dbReference>
<evidence type="ECO:0000256" key="2">
    <source>
        <dbReference type="ARBA" id="ARBA00004305"/>
    </source>
</evidence>
<dbReference type="PROSITE" id="PS50873">
    <property type="entry name" value="PEROXIDASE_4"/>
    <property type="match status" value="1"/>
</dbReference>
<dbReference type="GO" id="GO:0005759">
    <property type="term" value="C:mitochondrial matrix"/>
    <property type="evidence" value="ECO:0007669"/>
    <property type="project" value="UniProtKB-SubCell"/>
</dbReference>
<dbReference type="GO" id="GO:0016688">
    <property type="term" value="F:L-ascorbate peroxidase activity"/>
    <property type="evidence" value="ECO:0007669"/>
    <property type="project" value="UniProtKB-EC"/>
</dbReference>
<keyword evidence="10" id="KW-0560">Oxidoreductase</keyword>
<dbReference type="OrthoDB" id="2859658at2759"/>
<comment type="similarity">
    <text evidence="4">Belongs to the peroxidase family. Ascorbate peroxidase subfamily.</text>
</comment>
<organism evidence="18 19">
    <name type="scientific">Pycnococcus provasolii</name>
    <dbReference type="NCBI Taxonomy" id="41880"/>
    <lineage>
        <taxon>Eukaryota</taxon>
        <taxon>Viridiplantae</taxon>
        <taxon>Chlorophyta</taxon>
        <taxon>Pseudoscourfieldiophyceae</taxon>
        <taxon>Pseudoscourfieldiales</taxon>
        <taxon>Pycnococcaceae</taxon>
        <taxon>Pycnococcus</taxon>
    </lineage>
</organism>
<keyword evidence="8" id="KW-0479">Metal-binding</keyword>
<evidence type="ECO:0000256" key="1">
    <source>
        <dbReference type="ARBA" id="ARBA00001970"/>
    </source>
</evidence>
<dbReference type="GO" id="GO:0046872">
    <property type="term" value="F:metal ion binding"/>
    <property type="evidence" value="ECO:0007669"/>
    <property type="project" value="UniProtKB-KW"/>
</dbReference>
<evidence type="ECO:0000256" key="8">
    <source>
        <dbReference type="ARBA" id="ARBA00022723"/>
    </source>
</evidence>
<dbReference type="GO" id="GO:0042744">
    <property type="term" value="P:hydrogen peroxide catabolic process"/>
    <property type="evidence" value="ECO:0007669"/>
    <property type="project" value="TreeGrafter"/>
</dbReference>